<dbReference type="InterPro" id="IPR050639">
    <property type="entry name" value="SSR_resolvase"/>
</dbReference>
<comment type="caution">
    <text evidence="4">The sequence shown here is derived from an EMBL/GenBank/DDBJ whole genome shotgun (WGS) entry which is preliminary data.</text>
</comment>
<dbReference type="EMBL" id="VENO01000002">
    <property type="protein sequence ID" value="TNV68922.1"/>
    <property type="molecule type" value="Genomic_DNA"/>
</dbReference>
<dbReference type="AlphaFoldDB" id="A0A5C5E7E3"/>
<sequence length="166" mass="18620">MKVLCMMPRDSLEELLKWAEPGDTIVVESISRLGRNTIDILQMVEDFDKRGINFVSLKENIDGNTPSGKAMVGMFAVMAQLERDLLVQRVQEGLTASKKRGKILGRPKADANKVEQALSMHDSGAYTVSEIIRLTGVSQGTLYRALTERKDLELLRQANELEEENR</sequence>
<keyword evidence="2" id="KW-0233">DNA recombination</keyword>
<dbReference type="PANTHER" id="PTHR30461">
    <property type="entry name" value="DNA-INVERTASE FROM LAMBDOID PROPHAGE"/>
    <property type="match status" value="1"/>
</dbReference>
<name>A0A5C5E7E3_9LACT</name>
<dbReference type="InterPro" id="IPR006119">
    <property type="entry name" value="Resolv_N"/>
</dbReference>
<dbReference type="Pfam" id="PF00239">
    <property type="entry name" value="Resolvase"/>
    <property type="match status" value="1"/>
</dbReference>
<dbReference type="SUPFAM" id="SSF53041">
    <property type="entry name" value="Resolvase-like"/>
    <property type="match status" value="1"/>
</dbReference>
<gene>
    <name evidence="4" type="ORF">FHK04_05205</name>
</gene>
<proteinExistence type="predicted"/>
<dbReference type="CDD" id="cd03768">
    <property type="entry name" value="SR_ResInv"/>
    <property type="match status" value="1"/>
</dbReference>
<reference evidence="4 5" key="1">
    <citation type="submission" date="2019-06" db="EMBL/GenBank/DDBJ databases">
        <title>Description Trichococcus psychrophilus sp. nov., isolated from a cold spring, by genomic and phenotypic analyses.</title>
        <authorList>
            <person name="Zakharyuk A."/>
        </authorList>
    </citation>
    <scope>NUCLEOTIDE SEQUENCE [LARGE SCALE GENOMIC DNA]</scope>
    <source>
        <strain evidence="4 5">SKBG</strain>
    </source>
</reference>
<dbReference type="GO" id="GO:0000150">
    <property type="term" value="F:DNA strand exchange activity"/>
    <property type="evidence" value="ECO:0007669"/>
    <property type="project" value="InterPro"/>
</dbReference>
<organism evidence="4 5">
    <name type="scientific">Trichococcus shcherbakoviae subsp. psychrophilus</name>
    <dbReference type="NCBI Taxonomy" id="2585775"/>
    <lineage>
        <taxon>Bacteria</taxon>
        <taxon>Bacillati</taxon>
        <taxon>Bacillota</taxon>
        <taxon>Bacilli</taxon>
        <taxon>Lactobacillales</taxon>
        <taxon>Carnobacteriaceae</taxon>
        <taxon>Trichococcus</taxon>
    </lineage>
</organism>
<dbReference type="SMART" id="SM00857">
    <property type="entry name" value="Resolvase"/>
    <property type="match status" value="1"/>
</dbReference>
<evidence type="ECO:0000313" key="4">
    <source>
        <dbReference type="EMBL" id="TNV68922.1"/>
    </source>
</evidence>
<evidence type="ECO:0000256" key="2">
    <source>
        <dbReference type="ARBA" id="ARBA00023172"/>
    </source>
</evidence>
<dbReference type="PROSITE" id="PS51736">
    <property type="entry name" value="RECOMBINASES_3"/>
    <property type="match status" value="1"/>
</dbReference>
<accession>A0A5C5E7E3</accession>
<protein>
    <submittedName>
        <fullName evidence="4">Recombinase family protein</fullName>
    </submittedName>
</protein>
<dbReference type="PANTHER" id="PTHR30461:SF2">
    <property type="entry name" value="SERINE RECOMBINASE PINE-RELATED"/>
    <property type="match status" value="1"/>
</dbReference>
<evidence type="ECO:0000256" key="1">
    <source>
        <dbReference type="ARBA" id="ARBA00023125"/>
    </source>
</evidence>
<feature type="domain" description="Resolvase/invertase-type recombinase catalytic" evidence="3">
    <location>
        <begin position="1"/>
        <end position="101"/>
    </location>
</feature>
<dbReference type="Gene3D" id="3.40.50.1390">
    <property type="entry name" value="Resolvase, N-terminal catalytic domain"/>
    <property type="match status" value="1"/>
</dbReference>
<dbReference type="InterPro" id="IPR006120">
    <property type="entry name" value="Resolvase_HTH_dom"/>
</dbReference>
<dbReference type="RefSeq" id="WP_140185682.1">
    <property type="nucleotide sequence ID" value="NZ_VENO01000002.1"/>
</dbReference>
<dbReference type="Gene3D" id="1.10.10.60">
    <property type="entry name" value="Homeodomain-like"/>
    <property type="match status" value="1"/>
</dbReference>
<evidence type="ECO:0000313" key="5">
    <source>
        <dbReference type="Proteomes" id="UP000313395"/>
    </source>
</evidence>
<keyword evidence="1" id="KW-0238">DNA-binding</keyword>
<dbReference type="GO" id="GO:0003677">
    <property type="term" value="F:DNA binding"/>
    <property type="evidence" value="ECO:0007669"/>
    <property type="project" value="UniProtKB-KW"/>
</dbReference>
<dbReference type="InterPro" id="IPR036162">
    <property type="entry name" value="Resolvase-like_N_sf"/>
</dbReference>
<evidence type="ECO:0000259" key="3">
    <source>
        <dbReference type="PROSITE" id="PS51736"/>
    </source>
</evidence>
<dbReference type="Proteomes" id="UP000313395">
    <property type="component" value="Unassembled WGS sequence"/>
</dbReference>
<keyword evidence="5" id="KW-1185">Reference proteome</keyword>
<dbReference type="Pfam" id="PF02796">
    <property type="entry name" value="HTH_7"/>
    <property type="match status" value="1"/>
</dbReference>